<dbReference type="InterPro" id="IPR051333">
    <property type="entry name" value="CLIP_Serine_Protease"/>
</dbReference>
<evidence type="ECO:0000313" key="10">
    <source>
        <dbReference type="Proteomes" id="UP000829999"/>
    </source>
</evidence>
<dbReference type="SMART" id="SM00680">
    <property type="entry name" value="CLIP"/>
    <property type="match status" value="1"/>
</dbReference>
<feature type="signal peptide" evidence="8">
    <location>
        <begin position="1"/>
        <end position="19"/>
    </location>
</feature>
<dbReference type="AlphaFoldDB" id="A0A9R0E7L4"/>
<protein>
    <submittedName>
        <fullName evidence="11">Serine protease snake-like</fullName>
    </submittedName>
</protein>
<dbReference type="RefSeq" id="XP_050559846.1">
    <property type="nucleotide sequence ID" value="XM_050703889.1"/>
</dbReference>
<dbReference type="OrthoDB" id="6755574at2759"/>
<dbReference type="InterPro" id="IPR018114">
    <property type="entry name" value="TRYPSIN_HIS"/>
</dbReference>
<dbReference type="Proteomes" id="UP000829999">
    <property type="component" value="Chromosome 24"/>
</dbReference>
<keyword evidence="7" id="KW-1205">Fibrinolytic toxin</keyword>
<keyword evidence="2" id="KW-0800">Toxin</keyword>
<feature type="domain" description="Peptidase S1" evidence="9">
    <location>
        <begin position="136"/>
        <end position="379"/>
    </location>
</feature>
<evidence type="ECO:0000256" key="7">
    <source>
        <dbReference type="ARBA" id="ARBA00084094"/>
    </source>
</evidence>
<comment type="function">
    <text evidence="6">Fibrinolytic activity; shows preferential cleavage of Arg-Gly bonds in all three fibrinogen chains. Contact with the caterpillars causes severe bleeding, due the anticoagulant effect of the protein.</text>
</comment>
<evidence type="ECO:0000313" key="11">
    <source>
        <dbReference type="RefSeq" id="XP_050559846.1"/>
    </source>
</evidence>
<dbReference type="Pfam" id="PF00089">
    <property type="entry name" value="Trypsin"/>
    <property type="match status" value="1"/>
</dbReference>
<proteinExistence type="predicted"/>
<dbReference type="PROSITE" id="PS00134">
    <property type="entry name" value="TRYPSIN_HIS"/>
    <property type="match status" value="1"/>
</dbReference>
<dbReference type="InterPro" id="IPR043504">
    <property type="entry name" value="Peptidase_S1_PA_chymotrypsin"/>
</dbReference>
<dbReference type="InterPro" id="IPR009003">
    <property type="entry name" value="Peptidase_S1_PA"/>
</dbReference>
<keyword evidence="3 8" id="KW-0732">Signal</keyword>
<dbReference type="GO" id="GO:0090729">
    <property type="term" value="F:toxin activity"/>
    <property type="evidence" value="ECO:0007669"/>
    <property type="project" value="UniProtKB-KW"/>
</dbReference>
<dbReference type="GO" id="GO:0004252">
    <property type="term" value="F:serine-type endopeptidase activity"/>
    <property type="evidence" value="ECO:0007669"/>
    <property type="project" value="InterPro"/>
</dbReference>
<dbReference type="PROSITE" id="PS50240">
    <property type="entry name" value="TRYPSIN_DOM"/>
    <property type="match status" value="1"/>
</dbReference>
<evidence type="ECO:0000256" key="8">
    <source>
        <dbReference type="SAM" id="SignalP"/>
    </source>
</evidence>
<gene>
    <name evidence="11" type="primary">LOC118278463</name>
</gene>
<evidence type="ECO:0000256" key="4">
    <source>
        <dbReference type="ARBA" id="ARBA00023157"/>
    </source>
</evidence>
<dbReference type="Gene3D" id="2.40.10.10">
    <property type="entry name" value="Trypsin-like serine proteases"/>
    <property type="match status" value="2"/>
</dbReference>
<evidence type="ECO:0000256" key="5">
    <source>
        <dbReference type="ARBA" id="ARBA00023240"/>
    </source>
</evidence>
<dbReference type="PANTHER" id="PTHR24260">
    <property type="match status" value="1"/>
</dbReference>
<comment type="subcellular location">
    <subcellularLocation>
        <location evidence="1">Secreted</location>
        <location evidence="1">Extracellular space</location>
    </subcellularLocation>
</comment>
<evidence type="ECO:0000256" key="6">
    <source>
        <dbReference type="ARBA" id="ARBA00055534"/>
    </source>
</evidence>
<dbReference type="SUPFAM" id="SSF50494">
    <property type="entry name" value="Trypsin-like serine proteases"/>
    <property type="match status" value="1"/>
</dbReference>
<accession>A0A9R0E7L4</accession>
<feature type="chain" id="PRO_5040397531" evidence="8">
    <location>
        <begin position="20"/>
        <end position="380"/>
    </location>
</feature>
<dbReference type="GO" id="GO:0005576">
    <property type="term" value="C:extracellular region"/>
    <property type="evidence" value="ECO:0007669"/>
    <property type="project" value="UniProtKB-SubCell"/>
</dbReference>
<dbReference type="PANTHER" id="PTHR24260:SF147">
    <property type="entry name" value="EG:BACR7A4.3 PROTEIN-RELATED"/>
    <property type="match status" value="1"/>
</dbReference>
<keyword evidence="4" id="KW-1015">Disulfide bond</keyword>
<dbReference type="GO" id="GO:0006508">
    <property type="term" value="P:proteolysis"/>
    <property type="evidence" value="ECO:0007669"/>
    <property type="project" value="InterPro"/>
</dbReference>
<dbReference type="FunFam" id="2.40.10.10:FF:000068">
    <property type="entry name" value="transmembrane protease serine 2"/>
    <property type="match status" value="1"/>
</dbReference>
<keyword evidence="5" id="KW-1199">Hemostasis impairing toxin</keyword>
<reference evidence="11" key="1">
    <citation type="submission" date="2025-08" db="UniProtKB">
        <authorList>
            <consortium name="RefSeq"/>
        </authorList>
    </citation>
    <scope>IDENTIFICATION</scope>
    <source>
        <tissue evidence="11">Whole larval tissue</tissue>
    </source>
</reference>
<organism evidence="10 11">
    <name type="scientific">Spodoptera frugiperda</name>
    <name type="common">Fall armyworm</name>
    <dbReference type="NCBI Taxonomy" id="7108"/>
    <lineage>
        <taxon>Eukaryota</taxon>
        <taxon>Metazoa</taxon>
        <taxon>Ecdysozoa</taxon>
        <taxon>Arthropoda</taxon>
        <taxon>Hexapoda</taxon>
        <taxon>Insecta</taxon>
        <taxon>Pterygota</taxon>
        <taxon>Neoptera</taxon>
        <taxon>Endopterygota</taxon>
        <taxon>Lepidoptera</taxon>
        <taxon>Glossata</taxon>
        <taxon>Ditrysia</taxon>
        <taxon>Noctuoidea</taxon>
        <taxon>Noctuidae</taxon>
        <taxon>Amphipyrinae</taxon>
        <taxon>Spodoptera</taxon>
    </lineage>
</organism>
<name>A0A9R0E7L4_SPOFR</name>
<evidence type="ECO:0000256" key="2">
    <source>
        <dbReference type="ARBA" id="ARBA00022656"/>
    </source>
</evidence>
<dbReference type="InterPro" id="IPR001254">
    <property type="entry name" value="Trypsin_dom"/>
</dbReference>
<keyword evidence="10" id="KW-1185">Reference proteome</keyword>
<evidence type="ECO:0000259" key="9">
    <source>
        <dbReference type="PROSITE" id="PS50240"/>
    </source>
</evidence>
<dbReference type="InterPro" id="IPR001314">
    <property type="entry name" value="Peptidase_S1A"/>
</dbReference>
<dbReference type="GeneID" id="118278463"/>
<dbReference type="CDD" id="cd00190">
    <property type="entry name" value="Tryp_SPc"/>
    <property type="match status" value="1"/>
</dbReference>
<evidence type="ECO:0000256" key="1">
    <source>
        <dbReference type="ARBA" id="ARBA00004239"/>
    </source>
</evidence>
<dbReference type="InterPro" id="IPR022700">
    <property type="entry name" value="CLIP"/>
</dbReference>
<sequence length="380" mass="42281">MFRHYLILIVSSAIVSVFSQLLSLPEGSMCKDGDARGVCVHIYKCQNAHFFLKTKQYPPICSFDGKEPIVCCTDCNIVDDIRKIVFNPGAGLLPLTGQKANDKCVDYVNELDYPCKATGSFTRKLDPTVDCYRLRSEGGSNSKRPPRTDFYLALLGYGGDKNTAQWKCAGTIISENFVLTAAHCLVREGLGPVKYIAVGVSNRLDPTGWQKYDVKGVFPHPEYQTGLKYHDIALIKTDTIKFSRQVLPACLHSDPETNGTDVGGVLVWNPTGEDQGKMKVFPTYEFNEVQCSFYYPPHDELPIGFDASSQNCYGDVEKPEDSCQSDSGSPLLLYRRRAFHCTRLVVGVMSIDRSCGTTSSSGLYTKVIHYVPWIESIVWP</sequence>
<evidence type="ECO:0000256" key="3">
    <source>
        <dbReference type="ARBA" id="ARBA00022729"/>
    </source>
</evidence>
<dbReference type="PRINTS" id="PR00722">
    <property type="entry name" value="CHYMOTRYPSIN"/>
</dbReference>
<dbReference type="SMART" id="SM00020">
    <property type="entry name" value="Tryp_SPc"/>
    <property type="match status" value="1"/>
</dbReference>